<keyword evidence="5" id="KW-0539">Nucleus</keyword>
<evidence type="ECO:0000256" key="2">
    <source>
        <dbReference type="ARBA" id="ARBA00023015"/>
    </source>
</evidence>
<evidence type="ECO:0000259" key="7">
    <source>
        <dbReference type="PROSITE" id="PS50811"/>
    </source>
</evidence>
<dbReference type="SUPFAM" id="SSF118290">
    <property type="entry name" value="WRKY DNA-binding domain"/>
    <property type="match status" value="1"/>
</dbReference>
<dbReference type="GO" id="GO:0010193">
    <property type="term" value="P:response to ozone"/>
    <property type="evidence" value="ECO:0007669"/>
    <property type="project" value="UniProtKB-ARBA"/>
</dbReference>
<protein>
    <recommendedName>
        <fullName evidence="7">WRKY domain-containing protein</fullName>
    </recommendedName>
</protein>
<evidence type="ECO:0000313" key="8">
    <source>
        <dbReference type="EMBL" id="GKU87956.1"/>
    </source>
</evidence>
<comment type="similarity">
    <text evidence="6">Belongs to the WRKY group III family.</text>
</comment>
<evidence type="ECO:0000256" key="4">
    <source>
        <dbReference type="ARBA" id="ARBA00023163"/>
    </source>
</evidence>
<evidence type="ECO:0000313" key="9">
    <source>
        <dbReference type="Proteomes" id="UP001054252"/>
    </source>
</evidence>
<keyword evidence="4" id="KW-0804">Transcription</keyword>
<dbReference type="GO" id="GO:0009751">
    <property type="term" value="P:response to salicylic acid"/>
    <property type="evidence" value="ECO:0007669"/>
    <property type="project" value="UniProtKB-ARBA"/>
</dbReference>
<name>A0AAV5HL20_9ROSI</name>
<keyword evidence="2" id="KW-0805">Transcription regulation</keyword>
<feature type="domain" description="WRKY" evidence="7">
    <location>
        <begin position="107"/>
        <end position="170"/>
    </location>
</feature>
<dbReference type="AlphaFoldDB" id="A0AAV5HL20"/>
<dbReference type="PROSITE" id="PS50811">
    <property type="entry name" value="WRKY"/>
    <property type="match status" value="1"/>
</dbReference>
<dbReference type="EMBL" id="BPVZ01000002">
    <property type="protein sequence ID" value="GKU87956.1"/>
    <property type="molecule type" value="Genomic_DNA"/>
</dbReference>
<keyword evidence="3" id="KW-0238">DNA-binding</keyword>
<sequence>MEMVGMDWEQGSLLNELTQGKDLAKELQIHLNPPASTETRLFLVEKILCSYEKALSMLNSGALSGMLEAQPSAANSTLDSSDLKDISKKRKIMSTWTKRVRVCSGSSPDVPLDDGYSWRKYGQKVILGTNHPRGYYRCTHRHSQGCVATKQVQRSDEDPTLFEVTYRGRHTCMRSSRLAATAAAAVATAPAVEEYPKEKPELPEGVVLNFETELQVKAESLDSKEEIFPSFAFPYASAVLEEVGNDIFPESMVDNNLMGSFSPAFISPATSESNYFSVSPCDLGSFGRRQSSESDLAEIISGPLASVPNSPIGDFDFTVLLDTSFSFGNLDCLS</sequence>
<comment type="caution">
    <text evidence="8">The sequence shown here is derived from an EMBL/GenBank/DDBJ whole genome shotgun (WGS) entry which is preliminary data.</text>
</comment>
<dbReference type="GO" id="GO:0042542">
    <property type="term" value="P:response to hydrogen peroxide"/>
    <property type="evidence" value="ECO:0007669"/>
    <property type="project" value="UniProtKB-ARBA"/>
</dbReference>
<reference evidence="8 9" key="1">
    <citation type="journal article" date="2021" name="Commun. Biol.">
        <title>The genome of Shorea leprosula (Dipterocarpaceae) highlights the ecological relevance of drought in aseasonal tropical rainforests.</title>
        <authorList>
            <person name="Ng K.K.S."/>
            <person name="Kobayashi M.J."/>
            <person name="Fawcett J.A."/>
            <person name="Hatakeyama M."/>
            <person name="Paape T."/>
            <person name="Ng C.H."/>
            <person name="Ang C.C."/>
            <person name="Tnah L.H."/>
            <person name="Lee C.T."/>
            <person name="Nishiyama T."/>
            <person name="Sese J."/>
            <person name="O'Brien M.J."/>
            <person name="Copetti D."/>
            <person name="Mohd Noor M.I."/>
            <person name="Ong R.C."/>
            <person name="Putra M."/>
            <person name="Sireger I.Z."/>
            <person name="Indrioko S."/>
            <person name="Kosugi Y."/>
            <person name="Izuno A."/>
            <person name="Isagi Y."/>
            <person name="Lee S.L."/>
            <person name="Shimizu K.K."/>
        </authorList>
    </citation>
    <scope>NUCLEOTIDE SEQUENCE [LARGE SCALE GENOMIC DNA]</scope>
    <source>
        <strain evidence="8">214</strain>
    </source>
</reference>
<dbReference type="PANTHER" id="PTHR32096:SF133">
    <property type="entry name" value="WRKY TRANSCRIPTION FACTOR 41-RELATED"/>
    <property type="match status" value="1"/>
</dbReference>
<dbReference type="InterPro" id="IPR003657">
    <property type="entry name" value="WRKY_dom"/>
</dbReference>
<gene>
    <name evidence="8" type="ORF">SLEP1_g2281</name>
</gene>
<dbReference type="Proteomes" id="UP001054252">
    <property type="component" value="Unassembled WGS sequence"/>
</dbReference>
<dbReference type="InterPro" id="IPR044810">
    <property type="entry name" value="WRKY_plant"/>
</dbReference>
<dbReference type="Gene3D" id="2.20.25.80">
    <property type="entry name" value="WRKY domain"/>
    <property type="match status" value="1"/>
</dbReference>
<organism evidence="8 9">
    <name type="scientific">Rubroshorea leprosula</name>
    <dbReference type="NCBI Taxonomy" id="152421"/>
    <lineage>
        <taxon>Eukaryota</taxon>
        <taxon>Viridiplantae</taxon>
        <taxon>Streptophyta</taxon>
        <taxon>Embryophyta</taxon>
        <taxon>Tracheophyta</taxon>
        <taxon>Spermatophyta</taxon>
        <taxon>Magnoliopsida</taxon>
        <taxon>eudicotyledons</taxon>
        <taxon>Gunneridae</taxon>
        <taxon>Pentapetalae</taxon>
        <taxon>rosids</taxon>
        <taxon>malvids</taxon>
        <taxon>Malvales</taxon>
        <taxon>Dipterocarpaceae</taxon>
        <taxon>Rubroshorea</taxon>
    </lineage>
</organism>
<comment type="subcellular location">
    <subcellularLocation>
        <location evidence="1">Nucleus</location>
    </subcellularLocation>
</comment>
<dbReference type="GO" id="GO:0005634">
    <property type="term" value="C:nucleus"/>
    <property type="evidence" value="ECO:0007669"/>
    <property type="project" value="UniProtKB-SubCell"/>
</dbReference>
<accession>A0AAV5HL20</accession>
<dbReference type="InterPro" id="IPR036576">
    <property type="entry name" value="WRKY_dom_sf"/>
</dbReference>
<dbReference type="GO" id="GO:0003700">
    <property type="term" value="F:DNA-binding transcription factor activity"/>
    <property type="evidence" value="ECO:0007669"/>
    <property type="project" value="InterPro"/>
</dbReference>
<dbReference type="Pfam" id="PF03106">
    <property type="entry name" value="WRKY"/>
    <property type="match status" value="1"/>
</dbReference>
<proteinExistence type="inferred from homology"/>
<dbReference type="GO" id="GO:0000976">
    <property type="term" value="F:transcription cis-regulatory region binding"/>
    <property type="evidence" value="ECO:0007669"/>
    <property type="project" value="TreeGrafter"/>
</dbReference>
<dbReference type="SMART" id="SM00774">
    <property type="entry name" value="WRKY"/>
    <property type="match status" value="1"/>
</dbReference>
<evidence type="ECO:0000256" key="5">
    <source>
        <dbReference type="ARBA" id="ARBA00023242"/>
    </source>
</evidence>
<evidence type="ECO:0000256" key="6">
    <source>
        <dbReference type="ARBA" id="ARBA00060850"/>
    </source>
</evidence>
<dbReference type="GO" id="GO:0010150">
    <property type="term" value="P:leaf senescence"/>
    <property type="evidence" value="ECO:0007669"/>
    <property type="project" value="UniProtKB-ARBA"/>
</dbReference>
<dbReference type="FunFam" id="2.20.25.80:FF:000009">
    <property type="entry name" value="WRKY transcription factor 53"/>
    <property type="match status" value="1"/>
</dbReference>
<evidence type="ECO:0000256" key="1">
    <source>
        <dbReference type="ARBA" id="ARBA00004123"/>
    </source>
</evidence>
<evidence type="ECO:0000256" key="3">
    <source>
        <dbReference type="ARBA" id="ARBA00023125"/>
    </source>
</evidence>
<keyword evidence="9" id="KW-1185">Reference proteome</keyword>
<dbReference type="PANTHER" id="PTHR32096">
    <property type="entry name" value="WRKY TRANSCRIPTION FACTOR 30-RELATED-RELATED"/>
    <property type="match status" value="1"/>
</dbReference>